<feature type="region of interest" description="Disordered" evidence="1">
    <location>
        <begin position="1"/>
        <end position="20"/>
    </location>
</feature>
<dbReference type="AlphaFoldDB" id="A0A1X7T2L2"/>
<evidence type="ECO:0000313" key="2">
    <source>
        <dbReference type="EnsemblMetazoa" id="Aqu2.1.08681_001"/>
    </source>
</evidence>
<accession>A0A1X7T2L2</accession>
<name>A0A1X7T2L2_AMPQE</name>
<protein>
    <submittedName>
        <fullName evidence="2">Uncharacterized protein</fullName>
    </submittedName>
</protein>
<reference evidence="2" key="1">
    <citation type="submission" date="2017-05" db="UniProtKB">
        <authorList>
            <consortium name="EnsemblMetazoa"/>
        </authorList>
    </citation>
    <scope>IDENTIFICATION</scope>
</reference>
<sequence length="47" mass="4941">MSTDTLSTGTTTPSPTPPNIPTVEIAIPQCMSVEFASIQTSYGRIVV</sequence>
<feature type="compositionally biased region" description="Low complexity" evidence="1">
    <location>
        <begin position="1"/>
        <end position="13"/>
    </location>
</feature>
<dbReference type="InParanoid" id="A0A1X7T2L2"/>
<dbReference type="EnsemblMetazoa" id="Aqu2.1.08681_001">
    <property type="protein sequence ID" value="Aqu2.1.08681_001"/>
    <property type="gene ID" value="Aqu2.1.08681"/>
</dbReference>
<evidence type="ECO:0000256" key="1">
    <source>
        <dbReference type="SAM" id="MobiDB-lite"/>
    </source>
</evidence>
<organism evidence="2">
    <name type="scientific">Amphimedon queenslandica</name>
    <name type="common">Sponge</name>
    <dbReference type="NCBI Taxonomy" id="400682"/>
    <lineage>
        <taxon>Eukaryota</taxon>
        <taxon>Metazoa</taxon>
        <taxon>Porifera</taxon>
        <taxon>Demospongiae</taxon>
        <taxon>Heteroscleromorpha</taxon>
        <taxon>Haplosclerida</taxon>
        <taxon>Niphatidae</taxon>
        <taxon>Amphimedon</taxon>
    </lineage>
</organism>
<proteinExistence type="predicted"/>